<evidence type="ECO:0000313" key="2">
    <source>
        <dbReference type="Proteomes" id="UP001276659"/>
    </source>
</evidence>
<protein>
    <submittedName>
        <fullName evidence="1">Uncharacterized protein</fullName>
    </submittedName>
</protein>
<proteinExistence type="predicted"/>
<gene>
    <name evidence="1" type="ORF">OEA41_005561</name>
</gene>
<name>A0AAE0DJV0_9LECA</name>
<keyword evidence="2" id="KW-1185">Reference proteome</keyword>
<comment type="caution">
    <text evidence="1">The sequence shown here is derived from an EMBL/GenBank/DDBJ whole genome shotgun (WGS) entry which is preliminary data.</text>
</comment>
<dbReference type="AlphaFoldDB" id="A0AAE0DJV0"/>
<sequence length="317" mass="36708">MSFPEHEFELREDRTEEKDTEAKFIVPLPSYDSFWGIPFKPKDHRYAEAISWYYPSEDDDARFILSGLPSVDELLEHLQRQNEETVRSGFRPDIDQIVGTINVHIIPRYPITANAKLLPVVTEPKELAHVLWNFMNDPFKATFRELIGPSACPIDENLYVELFIYPDLCQGLDLHTPQINYTHFLQLVLQYTNHLNRLEERLDPKRELDDLWDTPVLPFRKPTGLFSKLESSKGHLPTDKFVRVDSPALKILLGDDDSPTSMKLRSGIPVYTYWKEGDGDWIGDRKVDDPPLYDEPDHDMMADESIWPPTGVNLLSL</sequence>
<dbReference type="EMBL" id="JASNWA010000007">
    <property type="protein sequence ID" value="KAK3172241.1"/>
    <property type="molecule type" value="Genomic_DNA"/>
</dbReference>
<organism evidence="1 2">
    <name type="scientific">Lepraria neglecta</name>
    <dbReference type="NCBI Taxonomy" id="209136"/>
    <lineage>
        <taxon>Eukaryota</taxon>
        <taxon>Fungi</taxon>
        <taxon>Dikarya</taxon>
        <taxon>Ascomycota</taxon>
        <taxon>Pezizomycotina</taxon>
        <taxon>Lecanoromycetes</taxon>
        <taxon>OSLEUM clade</taxon>
        <taxon>Lecanoromycetidae</taxon>
        <taxon>Lecanorales</taxon>
        <taxon>Lecanorineae</taxon>
        <taxon>Stereocaulaceae</taxon>
        <taxon>Lepraria</taxon>
    </lineage>
</organism>
<evidence type="ECO:0000313" key="1">
    <source>
        <dbReference type="EMBL" id="KAK3172241.1"/>
    </source>
</evidence>
<accession>A0AAE0DJV0</accession>
<dbReference type="Proteomes" id="UP001276659">
    <property type="component" value="Unassembled WGS sequence"/>
</dbReference>
<reference evidence="1" key="1">
    <citation type="submission" date="2022-11" db="EMBL/GenBank/DDBJ databases">
        <title>Chromosomal genome sequence assembly and mating type (MAT) locus characterization of the leprose asexual lichenized fungus Lepraria neglecta (Nyl.) Erichsen.</title>
        <authorList>
            <person name="Allen J.L."/>
            <person name="Pfeffer B."/>
        </authorList>
    </citation>
    <scope>NUCLEOTIDE SEQUENCE</scope>
    <source>
        <strain evidence="1">Allen 5258</strain>
    </source>
</reference>